<evidence type="ECO:0000313" key="2">
    <source>
        <dbReference type="Proteomes" id="UP000277811"/>
    </source>
</evidence>
<name>A0A498RBX5_9FIRM</name>
<protein>
    <submittedName>
        <fullName evidence="1">Uncharacterized protein</fullName>
    </submittedName>
</protein>
<gene>
    <name evidence="1" type="ORF">LUCI_1884</name>
</gene>
<accession>A0A498RBX5</accession>
<keyword evidence="2" id="KW-1185">Reference proteome</keyword>
<dbReference type="EMBL" id="UPPP01000066">
    <property type="protein sequence ID" value="VBB06648.1"/>
    <property type="molecule type" value="Genomic_DNA"/>
</dbReference>
<proteinExistence type="predicted"/>
<sequence length="91" mass="10157">MSKSKTVLLFGESSFLHPGGRDDIITDVVIPTDLPGVCVTLIYVQPTHIQREFNVIAAVGPSQKGWQKHNRDTHLLSGGFEHIEERYRGLT</sequence>
<organism evidence="1 2">
    <name type="scientific">Lucifera butyrica</name>
    <dbReference type="NCBI Taxonomy" id="1351585"/>
    <lineage>
        <taxon>Bacteria</taxon>
        <taxon>Bacillati</taxon>
        <taxon>Bacillota</taxon>
        <taxon>Negativicutes</taxon>
        <taxon>Veillonellales</taxon>
        <taxon>Veillonellaceae</taxon>
        <taxon>Lucifera</taxon>
    </lineage>
</organism>
<evidence type="ECO:0000313" key="1">
    <source>
        <dbReference type="EMBL" id="VBB06648.1"/>
    </source>
</evidence>
<dbReference type="Proteomes" id="UP000277811">
    <property type="component" value="Unassembled WGS sequence"/>
</dbReference>
<reference evidence="1 2" key="1">
    <citation type="submission" date="2018-06" db="EMBL/GenBank/DDBJ databases">
        <authorList>
            <person name="Strepis N."/>
        </authorList>
    </citation>
    <scope>NUCLEOTIDE SEQUENCE [LARGE SCALE GENOMIC DNA]</scope>
    <source>
        <strain evidence="1">LUCI</strain>
    </source>
</reference>
<dbReference type="AlphaFoldDB" id="A0A498RBX5"/>